<evidence type="ECO:0000313" key="2">
    <source>
        <dbReference type="EMBL" id="QVI19952.1"/>
    </source>
</evidence>
<sequence length="270" mass="28742">MAPVADLERATAAALFARIGFPLPPGFTASLCASLPSALDADPPVGVSRPPGTDRTALADTDRAALAVFALNCWNDADDRRSPPDLPSTASTLATAHILEALTTVARSREIDRCRADFAVRALVETQEPDGHWADRRVASPYPPTAAATMALARAIESEFCAEALLAVSRSIAWLLAAQRPDGAWGVWHPTTEETACVVHALCTCVNPRAERVVAAALRRAHHFLAGSYDAGETDAVRTPLWHYEDLGSPLRLERLVTLTALLLSGAPVP</sequence>
<proteinExistence type="predicted"/>
<evidence type="ECO:0000259" key="1">
    <source>
        <dbReference type="Pfam" id="PF13243"/>
    </source>
</evidence>
<gene>
    <name evidence="2" type="ORF">KHQ06_27240</name>
</gene>
<dbReference type="InterPro" id="IPR032696">
    <property type="entry name" value="SQ_cyclase_C"/>
</dbReference>
<protein>
    <recommendedName>
        <fullName evidence="1">Squalene cyclase C-terminal domain-containing protein</fullName>
    </recommendedName>
</protein>
<dbReference type="Gene3D" id="1.50.10.20">
    <property type="match status" value="1"/>
</dbReference>
<name>A0ABX8CJ07_9NOCA</name>
<feature type="domain" description="Squalene cyclase C-terminal" evidence="1">
    <location>
        <begin position="93"/>
        <end position="187"/>
    </location>
</feature>
<keyword evidence="3" id="KW-1185">Reference proteome</keyword>
<organism evidence="2 3">
    <name type="scientific">Nocardia tengchongensis</name>
    <dbReference type="NCBI Taxonomy" id="2055889"/>
    <lineage>
        <taxon>Bacteria</taxon>
        <taxon>Bacillati</taxon>
        <taxon>Actinomycetota</taxon>
        <taxon>Actinomycetes</taxon>
        <taxon>Mycobacteriales</taxon>
        <taxon>Nocardiaceae</taxon>
        <taxon>Nocardia</taxon>
    </lineage>
</organism>
<evidence type="ECO:0000313" key="3">
    <source>
        <dbReference type="Proteomes" id="UP000683310"/>
    </source>
</evidence>
<accession>A0ABX8CJ07</accession>
<dbReference type="InterPro" id="IPR008930">
    <property type="entry name" value="Terpenoid_cyclase/PrenylTrfase"/>
</dbReference>
<reference evidence="2 3" key="1">
    <citation type="submission" date="2021-04" db="EMBL/GenBank/DDBJ databases">
        <title>Nocardia tengchongensis.</title>
        <authorList>
            <person name="Zhuang k."/>
            <person name="Ran Y."/>
            <person name="Li W."/>
        </authorList>
    </citation>
    <scope>NUCLEOTIDE SEQUENCE [LARGE SCALE GENOMIC DNA]</scope>
    <source>
        <strain evidence="2 3">CFH S0057</strain>
    </source>
</reference>
<dbReference type="Proteomes" id="UP000683310">
    <property type="component" value="Chromosome"/>
</dbReference>
<dbReference type="Pfam" id="PF13243">
    <property type="entry name" value="SQHop_cyclase_C"/>
    <property type="match status" value="1"/>
</dbReference>
<dbReference type="SUPFAM" id="SSF48239">
    <property type="entry name" value="Terpenoid cyclases/Protein prenyltransferases"/>
    <property type="match status" value="1"/>
</dbReference>
<dbReference type="EMBL" id="CP074371">
    <property type="protein sequence ID" value="QVI19952.1"/>
    <property type="molecule type" value="Genomic_DNA"/>
</dbReference>